<evidence type="ECO:0000313" key="2">
    <source>
        <dbReference type="Proteomes" id="UP000215127"/>
    </source>
</evidence>
<name>A0A1X7RX85_ZYMT9</name>
<proteinExistence type="predicted"/>
<protein>
    <submittedName>
        <fullName evidence="1">Uncharacterized protein</fullName>
    </submittedName>
</protein>
<evidence type="ECO:0000313" key="1">
    <source>
        <dbReference type="EMBL" id="SMQ52052.1"/>
    </source>
</evidence>
<dbReference type="Proteomes" id="UP000215127">
    <property type="component" value="Chromosome 6"/>
</dbReference>
<dbReference type="EMBL" id="LT853697">
    <property type="protein sequence ID" value="SMQ52052.1"/>
    <property type="molecule type" value="Genomic_DNA"/>
</dbReference>
<keyword evidence="2" id="KW-1185">Reference proteome</keyword>
<dbReference type="AlphaFoldDB" id="A0A1X7RX85"/>
<reference evidence="1 2" key="1">
    <citation type="submission" date="2016-06" db="EMBL/GenBank/DDBJ databases">
        <authorList>
            <person name="Kjaerup R.B."/>
            <person name="Dalgaard T.S."/>
            <person name="Juul-Madsen H.R."/>
        </authorList>
    </citation>
    <scope>NUCLEOTIDE SEQUENCE [LARGE SCALE GENOMIC DNA]</scope>
</reference>
<organism evidence="1 2">
    <name type="scientific">Zymoseptoria tritici (strain ST99CH_3D7)</name>
    <dbReference type="NCBI Taxonomy" id="1276538"/>
    <lineage>
        <taxon>Eukaryota</taxon>
        <taxon>Fungi</taxon>
        <taxon>Dikarya</taxon>
        <taxon>Ascomycota</taxon>
        <taxon>Pezizomycotina</taxon>
        <taxon>Dothideomycetes</taxon>
        <taxon>Dothideomycetidae</taxon>
        <taxon>Mycosphaerellales</taxon>
        <taxon>Mycosphaerellaceae</taxon>
        <taxon>Zymoseptoria</taxon>
    </lineage>
</organism>
<gene>
    <name evidence="1" type="ORF">ZT3D7_G7205</name>
</gene>
<sequence>MQTPPANAADPLCFPSFSFEKVPPLYFNLTHIANTHKRDQSPPGHKNSHHFIKMDGIRKQIFANLRVACPSFTQYGNSTEIVVSRIDEGLFQACVCSGVYTNGAPGASIMGPGKHTTLEAMEGLLVMTCALVEARCAQSFAESTSESMAQVIAVGHVSKSAVQEALREY</sequence>
<accession>A0A1X7RX85</accession>